<evidence type="ECO:0000259" key="13">
    <source>
        <dbReference type="PROSITE" id="PS00906"/>
    </source>
</evidence>
<proteinExistence type="inferred from homology"/>
<keyword evidence="9 11" id="KW-0627">Porphyrin biosynthesis</keyword>
<dbReference type="GO" id="GO:0006779">
    <property type="term" value="P:porphyrin-containing compound biosynthetic process"/>
    <property type="evidence" value="ECO:0007669"/>
    <property type="project" value="UniProtKB-KW"/>
</dbReference>
<comment type="pathway">
    <text evidence="3 11">Porphyrin-containing compound metabolism; protoporphyrin-IX biosynthesis; coproporphyrinogen-III from 5-aminolevulinate: step 4/4.</text>
</comment>
<evidence type="ECO:0000256" key="3">
    <source>
        <dbReference type="ARBA" id="ARBA00004804"/>
    </source>
</evidence>
<accession>A0A8S1JD23</accession>
<organism evidence="15 16">
    <name type="scientific">Ostreobium quekettii</name>
    <dbReference type="NCBI Taxonomy" id="121088"/>
    <lineage>
        <taxon>Eukaryota</taxon>
        <taxon>Viridiplantae</taxon>
        <taxon>Chlorophyta</taxon>
        <taxon>core chlorophytes</taxon>
        <taxon>Ulvophyceae</taxon>
        <taxon>TCBD clade</taxon>
        <taxon>Bryopsidales</taxon>
        <taxon>Ostreobineae</taxon>
        <taxon>Ostreobiaceae</taxon>
        <taxon>Ostreobium</taxon>
    </lineage>
</organism>
<evidence type="ECO:0000256" key="1">
    <source>
        <dbReference type="ARBA" id="ARBA00002448"/>
    </source>
</evidence>
<feature type="domain" description="Uroporphyrinogen decarboxylase (URO-D)" evidence="13">
    <location>
        <begin position="83"/>
        <end position="92"/>
    </location>
</feature>
<gene>
    <name evidence="15" type="ORF">OSTQU699_LOCUS10257</name>
</gene>
<dbReference type="PROSITE" id="PS00906">
    <property type="entry name" value="UROD_1"/>
    <property type="match status" value="1"/>
</dbReference>
<evidence type="ECO:0000313" key="15">
    <source>
        <dbReference type="EMBL" id="CAD7704902.1"/>
    </source>
</evidence>
<evidence type="ECO:0000256" key="2">
    <source>
        <dbReference type="ARBA" id="ARBA00004229"/>
    </source>
</evidence>
<dbReference type="CDD" id="cd00717">
    <property type="entry name" value="URO-D"/>
    <property type="match status" value="1"/>
</dbReference>
<dbReference type="PANTHER" id="PTHR21091:SF167">
    <property type="entry name" value="UROPORPHYRINOGEN DECARBOXYLASE 1, CHLOROPLASTIC"/>
    <property type="match status" value="1"/>
</dbReference>
<evidence type="ECO:0000256" key="9">
    <source>
        <dbReference type="ARBA" id="ARBA00023244"/>
    </source>
</evidence>
<evidence type="ECO:0000256" key="12">
    <source>
        <dbReference type="RuleBase" id="RU004169"/>
    </source>
</evidence>
<evidence type="ECO:0000256" key="7">
    <source>
        <dbReference type="ARBA" id="ARBA00022793"/>
    </source>
</evidence>
<sequence length="395" mass="43845">MASWACPRPLTASVTRGAFQCAGLPLPPSFRVSWSSGRRLRRGGRSRRRDREHRRACARMAADGVPEPLLVRAARGEPVERPPCWMMRQAGRYQKAFRDLAKQYPSFRQRSETTDLIVEITLQPFEAYKPDGVILFSDILTPLPAMGIPFEIDDKKGPIISDPITSKDQLSKMYPLRLDELQFVGDSLRQLRQRVGDQAAILGFVGSPWTLSTYVVEGGTSAVYSVIKSMMHNAPDVLEALLSFLTDQIAEYIVYQIENGAHVVQIFDSWGGQLTPKDWDRWSRPYIERMIEVAKSRHPTVPLALYANGSGGLLERMKSTGADVIGLDWTVDMADARQRLGPDVPVQGNVDPALLFAGEEAIEEGVRDCVAKAGPTVCYCQEPILLGALLRACVS</sequence>
<keyword evidence="7 11" id="KW-0210">Decarboxylase</keyword>
<dbReference type="Gene3D" id="3.20.20.210">
    <property type="match status" value="1"/>
</dbReference>
<dbReference type="Proteomes" id="UP000708148">
    <property type="component" value="Unassembled WGS sequence"/>
</dbReference>
<keyword evidence="8 11" id="KW-0456">Lyase</keyword>
<dbReference type="PANTHER" id="PTHR21091">
    <property type="entry name" value="METHYLTETRAHYDROFOLATE:HOMOCYSTEINE METHYLTRANSFERASE RELATED"/>
    <property type="match status" value="1"/>
</dbReference>
<comment type="subcellular location">
    <subcellularLocation>
        <location evidence="2">Plastid</location>
        <location evidence="2">Chloroplast</location>
    </subcellularLocation>
</comment>
<evidence type="ECO:0000256" key="11">
    <source>
        <dbReference type="RuleBase" id="RU000554"/>
    </source>
</evidence>
<comment type="similarity">
    <text evidence="4 12">Belongs to the uroporphyrinogen decarboxylase family.</text>
</comment>
<dbReference type="EMBL" id="CAJHUC010002971">
    <property type="protein sequence ID" value="CAD7704902.1"/>
    <property type="molecule type" value="Genomic_DNA"/>
</dbReference>
<feature type="domain" description="Uroporphyrinogen decarboxylase (URO-D)" evidence="14">
    <location>
        <begin position="202"/>
        <end position="218"/>
    </location>
</feature>
<dbReference type="InterPro" id="IPR000257">
    <property type="entry name" value="Uroporphyrinogen_deCOase"/>
</dbReference>
<comment type="caution">
    <text evidence="15">The sequence shown here is derived from an EMBL/GenBank/DDBJ whole genome shotgun (WGS) entry which is preliminary data.</text>
</comment>
<reference evidence="15" key="1">
    <citation type="submission" date="2020-12" db="EMBL/GenBank/DDBJ databases">
        <authorList>
            <person name="Iha C."/>
        </authorList>
    </citation>
    <scope>NUCLEOTIDE SEQUENCE</scope>
</reference>
<dbReference type="InterPro" id="IPR006361">
    <property type="entry name" value="Uroporphyrinogen_deCO2ase_HemE"/>
</dbReference>
<dbReference type="GO" id="GO:0009507">
    <property type="term" value="C:chloroplast"/>
    <property type="evidence" value="ECO:0007669"/>
    <property type="project" value="UniProtKB-SubCell"/>
</dbReference>
<dbReference type="OrthoDB" id="339900at2759"/>
<comment type="subunit">
    <text evidence="5">Homodimer.</text>
</comment>
<evidence type="ECO:0000256" key="8">
    <source>
        <dbReference type="ARBA" id="ARBA00023239"/>
    </source>
</evidence>
<comment type="function">
    <text evidence="1">Catalyzes the decarboxylation of four acetate groups of uroporphyrinogen-III to yield coproporphyrinogen-III.</text>
</comment>
<dbReference type="AlphaFoldDB" id="A0A8S1JD23"/>
<evidence type="ECO:0000259" key="14">
    <source>
        <dbReference type="PROSITE" id="PS00907"/>
    </source>
</evidence>
<evidence type="ECO:0000256" key="6">
    <source>
        <dbReference type="ARBA" id="ARBA00012288"/>
    </source>
</evidence>
<dbReference type="Pfam" id="PF01208">
    <property type="entry name" value="URO-D"/>
    <property type="match status" value="1"/>
</dbReference>
<evidence type="ECO:0000256" key="5">
    <source>
        <dbReference type="ARBA" id="ARBA00011738"/>
    </source>
</evidence>
<name>A0A8S1JD23_9CHLO</name>
<dbReference type="InterPro" id="IPR038071">
    <property type="entry name" value="UROD/MetE-like_sf"/>
</dbReference>
<keyword evidence="16" id="KW-1185">Reference proteome</keyword>
<protein>
    <recommendedName>
        <fullName evidence="6 11">Uroporphyrinogen decarboxylase</fullName>
        <ecNumber evidence="6 11">4.1.1.37</ecNumber>
    </recommendedName>
</protein>
<comment type="catalytic activity">
    <reaction evidence="10 11">
        <text>uroporphyrinogen III + 4 H(+) = coproporphyrinogen III + 4 CO2</text>
        <dbReference type="Rhea" id="RHEA:19865"/>
        <dbReference type="ChEBI" id="CHEBI:15378"/>
        <dbReference type="ChEBI" id="CHEBI:16526"/>
        <dbReference type="ChEBI" id="CHEBI:57308"/>
        <dbReference type="ChEBI" id="CHEBI:57309"/>
        <dbReference type="EC" id="4.1.1.37"/>
    </reaction>
</comment>
<dbReference type="PROSITE" id="PS00907">
    <property type="entry name" value="UROD_2"/>
    <property type="match status" value="1"/>
</dbReference>
<dbReference type="SUPFAM" id="SSF51726">
    <property type="entry name" value="UROD/MetE-like"/>
    <property type="match status" value="1"/>
</dbReference>
<dbReference type="EC" id="4.1.1.37" evidence="6 11"/>
<evidence type="ECO:0000313" key="16">
    <source>
        <dbReference type="Proteomes" id="UP000708148"/>
    </source>
</evidence>
<dbReference type="NCBIfam" id="TIGR01464">
    <property type="entry name" value="hemE"/>
    <property type="match status" value="1"/>
</dbReference>
<dbReference type="GO" id="GO:0004853">
    <property type="term" value="F:uroporphyrinogen decarboxylase activity"/>
    <property type="evidence" value="ECO:0007669"/>
    <property type="project" value="UniProtKB-EC"/>
</dbReference>
<evidence type="ECO:0000256" key="4">
    <source>
        <dbReference type="ARBA" id="ARBA00009935"/>
    </source>
</evidence>
<evidence type="ECO:0000256" key="10">
    <source>
        <dbReference type="ARBA" id="ARBA00048033"/>
    </source>
</evidence>
<dbReference type="FunFam" id="3.20.20.210:FF:000006">
    <property type="entry name" value="Uroporphyrinogen decarboxylase"/>
    <property type="match status" value="1"/>
</dbReference>